<dbReference type="InterPro" id="IPR015449">
    <property type="entry name" value="K_chnl_Ca-activ_SK"/>
</dbReference>
<organism evidence="1 2">
    <name type="scientific">Adineta steineri</name>
    <dbReference type="NCBI Taxonomy" id="433720"/>
    <lineage>
        <taxon>Eukaryota</taxon>
        <taxon>Metazoa</taxon>
        <taxon>Spiralia</taxon>
        <taxon>Gnathifera</taxon>
        <taxon>Rotifera</taxon>
        <taxon>Eurotatoria</taxon>
        <taxon>Bdelloidea</taxon>
        <taxon>Adinetida</taxon>
        <taxon>Adinetidae</taxon>
        <taxon>Adineta</taxon>
    </lineage>
</organism>
<sequence>MTSHETVPSSLSNTPTTVMSSIHSSQDCFNPVILMTSNSIRSVSSMRSAKKKCSINLSHRIRKSFTRKPRPPVELIMTDMSYRLNLKLYAVQNSLQDYRVGLTKTKICLIILELLICAIHPVPHSSPQLESEEVNLNSSESYSFSYTAIDVGLGLPMFARLYLFGRSIVFHSHLVRNISLRSISYLNQ</sequence>
<name>A0A819EBZ3_9BILA</name>
<feature type="non-terminal residue" evidence="1">
    <location>
        <position position="1"/>
    </location>
</feature>
<dbReference type="Pfam" id="PF03530">
    <property type="entry name" value="SK_channel"/>
    <property type="match status" value="1"/>
</dbReference>
<dbReference type="PANTHER" id="PTHR10153">
    <property type="entry name" value="SMALL CONDUCTANCE CALCIUM-ACTIVATED POTASSIUM CHANNEL"/>
    <property type="match status" value="1"/>
</dbReference>
<dbReference type="GO" id="GO:0016020">
    <property type="term" value="C:membrane"/>
    <property type="evidence" value="ECO:0007669"/>
    <property type="project" value="InterPro"/>
</dbReference>
<evidence type="ECO:0000313" key="1">
    <source>
        <dbReference type="EMBL" id="CAF3847813.1"/>
    </source>
</evidence>
<dbReference type="AlphaFoldDB" id="A0A819EBZ3"/>
<accession>A0A819EBZ3</accession>
<dbReference type="GO" id="GO:0016286">
    <property type="term" value="F:small conductance calcium-activated potassium channel activity"/>
    <property type="evidence" value="ECO:0007669"/>
    <property type="project" value="InterPro"/>
</dbReference>
<gene>
    <name evidence="1" type="ORF">KXQ929_LOCUS19914</name>
</gene>
<comment type="caution">
    <text evidence="1">The sequence shown here is derived from an EMBL/GenBank/DDBJ whole genome shotgun (WGS) entry which is preliminary data.</text>
</comment>
<evidence type="ECO:0000313" key="2">
    <source>
        <dbReference type="Proteomes" id="UP000663868"/>
    </source>
</evidence>
<protein>
    <submittedName>
        <fullName evidence="1">Uncharacterized protein</fullName>
    </submittedName>
</protein>
<reference evidence="1" key="1">
    <citation type="submission" date="2021-02" db="EMBL/GenBank/DDBJ databases">
        <authorList>
            <person name="Nowell W R."/>
        </authorList>
    </citation>
    <scope>NUCLEOTIDE SEQUENCE</scope>
</reference>
<dbReference type="Proteomes" id="UP000663868">
    <property type="component" value="Unassembled WGS sequence"/>
</dbReference>
<proteinExistence type="predicted"/>
<dbReference type="EMBL" id="CAJOBB010001372">
    <property type="protein sequence ID" value="CAF3847813.1"/>
    <property type="molecule type" value="Genomic_DNA"/>
</dbReference>